<reference evidence="1" key="1">
    <citation type="submission" date="2021-02" db="EMBL/GenBank/DDBJ databases">
        <authorList>
            <person name="Cremers G."/>
            <person name="Picone N."/>
        </authorList>
    </citation>
    <scope>NUCLEOTIDE SEQUENCE</scope>
    <source>
        <strain evidence="1">PQ17</strain>
    </source>
</reference>
<gene>
    <name evidence="1" type="ORF">MPNT_170008</name>
</gene>
<name>A0A8J2FNR3_9BACT</name>
<sequence>MKLGQLALGEYRLEDTHILYSSQYLARAWFRTEIYQEYRKEDNP</sequence>
<keyword evidence="2" id="KW-1185">Reference proteome</keyword>
<comment type="caution">
    <text evidence="1">The sequence shown here is derived from an EMBL/GenBank/DDBJ whole genome shotgun (WGS) entry which is preliminary data.</text>
</comment>
<evidence type="ECO:0000313" key="1">
    <source>
        <dbReference type="EMBL" id="CAF0694607.1"/>
    </source>
</evidence>
<proteinExistence type="predicted"/>
<dbReference type="AlphaFoldDB" id="A0A8J2FNR3"/>
<organism evidence="1 2">
    <name type="scientific">Candidatus Methylacidithermus pantelleriae</name>
    <dbReference type="NCBI Taxonomy" id="2744239"/>
    <lineage>
        <taxon>Bacteria</taxon>
        <taxon>Pseudomonadati</taxon>
        <taxon>Verrucomicrobiota</taxon>
        <taxon>Methylacidiphilae</taxon>
        <taxon>Methylacidiphilales</taxon>
        <taxon>Methylacidiphilaceae</taxon>
        <taxon>Candidatus Methylacidithermus</taxon>
    </lineage>
</organism>
<dbReference type="Proteomes" id="UP000663859">
    <property type="component" value="Unassembled WGS sequence"/>
</dbReference>
<dbReference type="EMBL" id="CAJNOB010000009">
    <property type="protein sequence ID" value="CAF0694607.1"/>
    <property type="molecule type" value="Genomic_DNA"/>
</dbReference>
<protein>
    <submittedName>
        <fullName evidence="1">Uncharacterized protein</fullName>
    </submittedName>
</protein>
<evidence type="ECO:0000313" key="2">
    <source>
        <dbReference type="Proteomes" id="UP000663859"/>
    </source>
</evidence>
<accession>A0A8J2FNR3</accession>